<dbReference type="PANTHER" id="PTHR31353:SF5">
    <property type="entry name" value="IM:7138535"/>
    <property type="match status" value="1"/>
</dbReference>
<feature type="compositionally biased region" description="Basic and acidic residues" evidence="2">
    <location>
        <begin position="133"/>
        <end position="153"/>
    </location>
</feature>
<feature type="region of interest" description="Disordered" evidence="2">
    <location>
        <begin position="310"/>
        <end position="358"/>
    </location>
</feature>
<sequence>MRKYRTDDISCVIFAMERDTGTVTLIKALGYKSKECLKKCKCDELPCPLLTWLVSELRTSCPDIPARHVGGAVLVGELREVLKEMSCPQNALTSEHLSPLLLFRVTEYLVSELAATRMLKYKDSYPEDGEQSCESKGKEQRNLESLNKDEHQEISPAQEDQTNWKEVNKDLAELFQTLGLETSSQISDACAEVESRMSSLPDGEVPEALLKFSLNSEQWKKINDVNRALCKDYECRRQMMIKRFLVTLQSFTWGERGKERSALLSSIKHFTPSLESSVSIATLLAAREDESRIRPVKAGPSTAVHKVLMGSVPDRGGRPGEIEPPMPMFTSRREGGGSQQYRKRRREFSGKKKKNKQN</sequence>
<dbReference type="GO" id="GO:0072669">
    <property type="term" value="C:tRNA-splicing ligase complex"/>
    <property type="evidence" value="ECO:0007669"/>
    <property type="project" value="TreeGrafter"/>
</dbReference>
<protein>
    <submittedName>
        <fullName evidence="3">Uncharacterized protein</fullName>
    </submittedName>
</protein>
<dbReference type="Pfam" id="PF10239">
    <property type="entry name" value="DUF2465"/>
    <property type="match status" value="1"/>
</dbReference>
<dbReference type="InterPro" id="IPR018797">
    <property type="entry name" value="FAM98"/>
</dbReference>
<feature type="compositionally biased region" description="Basic residues" evidence="2">
    <location>
        <begin position="341"/>
        <end position="358"/>
    </location>
</feature>
<organism evidence="3 4">
    <name type="scientific">Cirrhinus molitorella</name>
    <name type="common">mud carp</name>
    <dbReference type="NCBI Taxonomy" id="172907"/>
    <lineage>
        <taxon>Eukaryota</taxon>
        <taxon>Metazoa</taxon>
        <taxon>Chordata</taxon>
        <taxon>Craniata</taxon>
        <taxon>Vertebrata</taxon>
        <taxon>Euteleostomi</taxon>
        <taxon>Actinopterygii</taxon>
        <taxon>Neopterygii</taxon>
        <taxon>Teleostei</taxon>
        <taxon>Ostariophysi</taxon>
        <taxon>Cypriniformes</taxon>
        <taxon>Cyprinidae</taxon>
        <taxon>Labeoninae</taxon>
        <taxon>Labeonini</taxon>
        <taxon>Cirrhinus</taxon>
    </lineage>
</organism>
<dbReference type="EMBL" id="JAUYZG010000003">
    <property type="protein sequence ID" value="KAK2911591.1"/>
    <property type="molecule type" value="Genomic_DNA"/>
</dbReference>
<accession>A0AA88QFX2</accession>
<evidence type="ECO:0000313" key="3">
    <source>
        <dbReference type="EMBL" id="KAK2911591.1"/>
    </source>
</evidence>
<dbReference type="PANTHER" id="PTHR31353">
    <property type="entry name" value="FAM98"/>
    <property type="match status" value="1"/>
</dbReference>
<dbReference type="Proteomes" id="UP001187343">
    <property type="component" value="Unassembled WGS sequence"/>
</dbReference>
<evidence type="ECO:0000256" key="2">
    <source>
        <dbReference type="SAM" id="MobiDB-lite"/>
    </source>
</evidence>
<proteinExistence type="inferred from homology"/>
<feature type="region of interest" description="Disordered" evidence="2">
    <location>
        <begin position="125"/>
        <end position="162"/>
    </location>
</feature>
<keyword evidence="4" id="KW-1185">Reference proteome</keyword>
<gene>
    <name evidence="3" type="ORF">Q8A67_003724</name>
</gene>
<evidence type="ECO:0000313" key="4">
    <source>
        <dbReference type="Proteomes" id="UP001187343"/>
    </source>
</evidence>
<comment type="similarity">
    <text evidence="1">Belongs to the FAM98 family.</text>
</comment>
<comment type="caution">
    <text evidence="3">The sequence shown here is derived from an EMBL/GenBank/DDBJ whole genome shotgun (WGS) entry which is preliminary data.</text>
</comment>
<dbReference type="AlphaFoldDB" id="A0AA88QFX2"/>
<reference evidence="3" key="1">
    <citation type="submission" date="2023-08" db="EMBL/GenBank/DDBJ databases">
        <title>Chromosome-level Genome Assembly of mud carp (Cirrhinus molitorella).</title>
        <authorList>
            <person name="Liu H."/>
        </authorList>
    </citation>
    <scope>NUCLEOTIDE SEQUENCE</scope>
    <source>
        <strain evidence="3">Prfri</strain>
        <tissue evidence="3">Muscle</tissue>
    </source>
</reference>
<evidence type="ECO:0000256" key="1">
    <source>
        <dbReference type="ARBA" id="ARBA00007218"/>
    </source>
</evidence>
<name>A0AA88QFX2_9TELE</name>